<keyword evidence="1" id="KW-0472">Membrane</keyword>
<dbReference type="EMBL" id="LNRQ01000002">
    <property type="protein sequence ID" value="KZN07202.1"/>
    <property type="molecule type" value="Genomic_DNA"/>
</dbReference>
<gene>
    <name evidence="3" type="ORF">DCAR_008039</name>
    <name evidence="4" type="ORF">DCAR_0209084</name>
</gene>
<dbReference type="Pfam" id="PF25266">
    <property type="entry name" value="DUF7865"/>
    <property type="match status" value="1"/>
</dbReference>
<dbReference type="PANTHER" id="PTHR34274">
    <property type="entry name" value="TRANSMEMBRANE PROTEIN"/>
    <property type="match status" value="1"/>
</dbReference>
<dbReference type="InterPro" id="IPR057187">
    <property type="entry name" value="DUF7865"/>
</dbReference>
<dbReference type="Gramene" id="KZN07202">
    <property type="protein sequence ID" value="KZN07202"/>
    <property type="gene ID" value="DCAR_008039"/>
</dbReference>
<dbReference type="EMBL" id="CP093344">
    <property type="protein sequence ID" value="WOG89845.1"/>
    <property type="molecule type" value="Genomic_DNA"/>
</dbReference>
<organism evidence="3">
    <name type="scientific">Daucus carota subsp. sativus</name>
    <name type="common">Carrot</name>
    <dbReference type="NCBI Taxonomy" id="79200"/>
    <lineage>
        <taxon>Eukaryota</taxon>
        <taxon>Viridiplantae</taxon>
        <taxon>Streptophyta</taxon>
        <taxon>Embryophyta</taxon>
        <taxon>Tracheophyta</taxon>
        <taxon>Spermatophyta</taxon>
        <taxon>Magnoliopsida</taxon>
        <taxon>eudicotyledons</taxon>
        <taxon>Gunneridae</taxon>
        <taxon>Pentapetalae</taxon>
        <taxon>asterids</taxon>
        <taxon>campanulids</taxon>
        <taxon>Apiales</taxon>
        <taxon>Apiaceae</taxon>
        <taxon>Apioideae</taxon>
        <taxon>Scandiceae</taxon>
        <taxon>Daucinae</taxon>
        <taxon>Daucus</taxon>
        <taxon>Daucus sect. Daucus</taxon>
    </lineage>
</organism>
<feature type="transmembrane region" description="Helical" evidence="1">
    <location>
        <begin position="84"/>
        <end position="101"/>
    </location>
</feature>
<dbReference type="PANTHER" id="PTHR34274:SF7">
    <property type="entry name" value="TRANSMEMBRANE PROTEIN"/>
    <property type="match status" value="1"/>
</dbReference>
<reference evidence="4" key="2">
    <citation type="submission" date="2022-03" db="EMBL/GenBank/DDBJ databases">
        <title>Draft title - Genomic analysis of global carrot germplasm unveils the trajectory of domestication and the origin of high carotenoid orange carrot.</title>
        <authorList>
            <person name="Iorizzo M."/>
            <person name="Ellison S."/>
            <person name="Senalik D."/>
            <person name="Macko-Podgorni A."/>
            <person name="Grzebelus D."/>
            <person name="Bostan H."/>
            <person name="Rolling W."/>
            <person name="Curaba J."/>
            <person name="Simon P."/>
        </authorList>
    </citation>
    <scope>NUCLEOTIDE SEQUENCE</scope>
    <source>
        <tissue evidence="4">Leaf</tissue>
    </source>
</reference>
<reference evidence="3" key="1">
    <citation type="journal article" date="2016" name="Nat. Genet.">
        <title>A high-quality carrot genome assembly provides new insights into carotenoid accumulation and asterid genome evolution.</title>
        <authorList>
            <person name="Iorizzo M."/>
            <person name="Ellison S."/>
            <person name="Senalik D."/>
            <person name="Zeng P."/>
            <person name="Satapoomin P."/>
            <person name="Huang J."/>
            <person name="Bowman M."/>
            <person name="Iovene M."/>
            <person name="Sanseverino W."/>
            <person name="Cavagnaro P."/>
            <person name="Yildiz M."/>
            <person name="Macko-Podgorni A."/>
            <person name="Moranska E."/>
            <person name="Grzebelus E."/>
            <person name="Grzebelus D."/>
            <person name="Ashrafi H."/>
            <person name="Zheng Z."/>
            <person name="Cheng S."/>
            <person name="Spooner D."/>
            <person name="Van Deynze A."/>
            <person name="Simon P."/>
        </authorList>
    </citation>
    <scope>NUCLEOTIDE SEQUENCE [LARGE SCALE GENOMIC DNA]</scope>
    <source>
        <tissue evidence="3">Leaf</tissue>
    </source>
</reference>
<evidence type="ECO:0000259" key="2">
    <source>
        <dbReference type="Pfam" id="PF25266"/>
    </source>
</evidence>
<sequence>MGPSVFSVVCILHSLIASFTGVLMMFYMKDIYTFSHGTEAATKLLGSTPQAQLVIRSSDSFSGLLLLTIGLVLFMVAFVDDKEFQSFFAKGCVVLHVLMAIWRYNYERRVEDLAWDWMRQIFGDCLLALSWVFFLLQSWKVKYE</sequence>
<evidence type="ECO:0000256" key="1">
    <source>
        <dbReference type="SAM" id="Phobius"/>
    </source>
</evidence>
<dbReference type="AlphaFoldDB" id="A0A166F0M7"/>
<name>A0A166F0M7_DAUCS</name>
<evidence type="ECO:0000313" key="4">
    <source>
        <dbReference type="EMBL" id="WOG89845.1"/>
    </source>
</evidence>
<feature type="transmembrane region" description="Helical" evidence="1">
    <location>
        <begin position="61"/>
        <end position="78"/>
    </location>
</feature>
<evidence type="ECO:0000313" key="5">
    <source>
        <dbReference type="Proteomes" id="UP000077755"/>
    </source>
</evidence>
<evidence type="ECO:0000313" key="3">
    <source>
        <dbReference type="EMBL" id="KZN07202.1"/>
    </source>
</evidence>
<dbReference type="OMA" id="CYFERRV"/>
<feature type="domain" description="DUF7865" evidence="2">
    <location>
        <begin position="2"/>
        <end position="132"/>
    </location>
</feature>
<proteinExistence type="predicted"/>
<keyword evidence="1" id="KW-1133">Transmembrane helix</keyword>
<dbReference type="STRING" id="79200.A0A166F0M7"/>
<feature type="transmembrane region" description="Helical" evidence="1">
    <location>
        <begin position="6"/>
        <end position="27"/>
    </location>
</feature>
<dbReference type="OrthoDB" id="1876802at2759"/>
<feature type="transmembrane region" description="Helical" evidence="1">
    <location>
        <begin position="121"/>
        <end position="139"/>
    </location>
</feature>
<protein>
    <recommendedName>
        <fullName evidence="2">DUF7865 domain-containing protein</fullName>
    </recommendedName>
</protein>
<dbReference type="Proteomes" id="UP000077755">
    <property type="component" value="Chromosome 2"/>
</dbReference>
<dbReference type="KEGG" id="dcr:108208097"/>
<accession>A0A166F0M7</accession>
<keyword evidence="5" id="KW-1185">Reference proteome</keyword>
<keyword evidence="1" id="KW-0812">Transmembrane</keyword>